<sequence length="102" mass="11026">MTLTVKQSLNAPAHVATVYNSTEARRPSAEPKTAAITPQGSGIRSNARVLSALDAEQHKPSFRSNGNGNDAHAERAVAAYQSLQHQQRRNEIQSMLGVDLYA</sequence>
<dbReference type="RefSeq" id="WP_070048923.1">
    <property type="nucleotide sequence ID" value="NZ_CBCSDO010000006.1"/>
</dbReference>
<keyword evidence="3" id="KW-1185">Reference proteome</keyword>
<name>A0A1E7Q5D7_9GAMM</name>
<reference evidence="3" key="1">
    <citation type="submission" date="2016-09" db="EMBL/GenBank/DDBJ databases">
        <authorList>
            <person name="Wan X."/>
            <person name="Hou S."/>
        </authorList>
    </citation>
    <scope>NUCLEOTIDE SEQUENCE [LARGE SCALE GENOMIC DNA]</scope>
    <source>
        <strain evidence="3">KH87</strain>
    </source>
</reference>
<accession>A0A1E7Q5D7</accession>
<dbReference type="STRING" id="1628148.BI198_07060"/>
<dbReference type="OrthoDB" id="6309773at2"/>
<comment type="caution">
    <text evidence="2">The sequence shown here is derived from an EMBL/GenBank/DDBJ whole genome shotgun (WGS) entry which is preliminary data.</text>
</comment>
<gene>
    <name evidence="2" type="ORF">BI198_07060</name>
</gene>
<proteinExistence type="predicted"/>
<evidence type="ECO:0000313" key="2">
    <source>
        <dbReference type="EMBL" id="OEY69357.1"/>
    </source>
</evidence>
<dbReference type="Proteomes" id="UP000242258">
    <property type="component" value="Unassembled WGS sequence"/>
</dbReference>
<evidence type="ECO:0000313" key="3">
    <source>
        <dbReference type="Proteomes" id="UP000242258"/>
    </source>
</evidence>
<evidence type="ECO:0000256" key="1">
    <source>
        <dbReference type="SAM" id="MobiDB-lite"/>
    </source>
</evidence>
<organism evidence="2 3">
    <name type="scientific">Rheinheimera salexigens</name>
    <dbReference type="NCBI Taxonomy" id="1628148"/>
    <lineage>
        <taxon>Bacteria</taxon>
        <taxon>Pseudomonadati</taxon>
        <taxon>Pseudomonadota</taxon>
        <taxon>Gammaproteobacteria</taxon>
        <taxon>Chromatiales</taxon>
        <taxon>Chromatiaceae</taxon>
        <taxon>Rheinheimera</taxon>
    </lineage>
</organism>
<dbReference type="AlphaFoldDB" id="A0A1E7Q5D7"/>
<protein>
    <submittedName>
        <fullName evidence="2">Uncharacterized protein</fullName>
    </submittedName>
</protein>
<feature type="region of interest" description="Disordered" evidence="1">
    <location>
        <begin position="19"/>
        <end position="42"/>
    </location>
</feature>
<dbReference type="EMBL" id="MKEK01000001">
    <property type="protein sequence ID" value="OEY69357.1"/>
    <property type="molecule type" value="Genomic_DNA"/>
</dbReference>